<evidence type="ECO:0000256" key="1">
    <source>
        <dbReference type="SAM" id="Phobius"/>
    </source>
</evidence>
<name>A0A7U3YJC9_DESPD</name>
<gene>
    <name evidence="2" type="ordered locus">Despr_0104</name>
</gene>
<dbReference type="KEGG" id="dpr:Despr_0104"/>
<accession>A0A7U3YJC9</accession>
<proteinExistence type="predicted"/>
<keyword evidence="1" id="KW-0812">Transmembrane</keyword>
<feature type="transmembrane region" description="Helical" evidence="1">
    <location>
        <begin position="33"/>
        <end position="56"/>
    </location>
</feature>
<evidence type="ECO:0000313" key="2">
    <source>
        <dbReference type="EMBL" id="ADW16298.1"/>
    </source>
</evidence>
<dbReference type="RefSeq" id="WP_015722846.1">
    <property type="nucleotide sequence ID" value="NC_014972.1"/>
</dbReference>
<dbReference type="Proteomes" id="UP000006365">
    <property type="component" value="Chromosome"/>
</dbReference>
<keyword evidence="3" id="KW-1185">Reference proteome</keyword>
<evidence type="ECO:0000313" key="3">
    <source>
        <dbReference type="Proteomes" id="UP000006365"/>
    </source>
</evidence>
<protein>
    <submittedName>
        <fullName evidence="2">Uncharacterized protein</fullName>
    </submittedName>
</protein>
<organism evidence="2 3">
    <name type="scientific">Desulfobulbus propionicus (strain ATCC 33891 / DSM 2032 / VKM B-1956 / 1pr3)</name>
    <dbReference type="NCBI Taxonomy" id="577650"/>
    <lineage>
        <taxon>Bacteria</taxon>
        <taxon>Pseudomonadati</taxon>
        <taxon>Thermodesulfobacteriota</taxon>
        <taxon>Desulfobulbia</taxon>
        <taxon>Desulfobulbales</taxon>
        <taxon>Desulfobulbaceae</taxon>
        <taxon>Desulfobulbus</taxon>
    </lineage>
</organism>
<dbReference type="EMBL" id="CP002364">
    <property type="protein sequence ID" value="ADW16298.1"/>
    <property type="molecule type" value="Genomic_DNA"/>
</dbReference>
<keyword evidence="1" id="KW-1133">Transmembrane helix</keyword>
<keyword evidence="1" id="KW-0472">Membrane</keyword>
<sequence>MQTNADLCSVLESETVPTATDGERRDPLGGPRVILYLLVADLLLVAAVGVTAWWLLR</sequence>
<dbReference type="AlphaFoldDB" id="A0A7U3YJC9"/>
<reference evidence="2 3" key="1">
    <citation type="journal article" date="2011" name="Stand. Genomic Sci.">
        <title>Complete genome sequence of Desulfobulbus propionicus type strain (1pr3).</title>
        <authorList>
            <person name="Pagani I."/>
            <person name="Lapidus A."/>
            <person name="Nolan M."/>
            <person name="Lucas S."/>
            <person name="Hammon N."/>
            <person name="Deshpande S."/>
            <person name="Cheng J.F."/>
            <person name="Chertkov O."/>
            <person name="Davenport K."/>
            <person name="Tapia R."/>
            <person name="Han C."/>
            <person name="Goodwin L."/>
            <person name="Pitluck S."/>
            <person name="Liolios K."/>
            <person name="Mavromatis K."/>
            <person name="Ivanova N."/>
            <person name="Mikhailova N."/>
            <person name="Pati A."/>
            <person name="Chen A."/>
            <person name="Palaniappan K."/>
            <person name="Land M."/>
            <person name="Hauser L."/>
            <person name="Chang Y.J."/>
            <person name="Jeffries C.D."/>
            <person name="Detter J.C."/>
            <person name="Brambilla E."/>
            <person name="Kannan K.P."/>
            <person name="Djao O.D."/>
            <person name="Rohde M."/>
            <person name="Pukall R."/>
            <person name="Spring S."/>
            <person name="Goker M."/>
            <person name="Sikorski J."/>
            <person name="Woyke T."/>
            <person name="Bristow J."/>
            <person name="Eisen J.A."/>
            <person name="Markowitz V."/>
            <person name="Hugenholtz P."/>
            <person name="Kyrpides N.C."/>
            <person name="Klenk H.P."/>
        </authorList>
    </citation>
    <scope>NUCLEOTIDE SEQUENCE [LARGE SCALE GENOMIC DNA]</scope>
    <source>
        <strain evidence="3">ATCC 33891 / DSM 2032 / 1pr3</strain>
    </source>
</reference>